<evidence type="ECO:0000313" key="2">
    <source>
        <dbReference type="EMBL" id="XCG47979.1"/>
    </source>
</evidence>
<protein>
    <submittedName>
        <fullName evidence="2">BrnA antitoxin family protein</fullName>
    </submittedName>
</protein>
<accession>A0AAU8CPR8</accession>
<reference evidence="2" key="1">
    <citation type="submission" date="2024-06" db="EMBL/GenBank/DDBJ databases">
        <title>Mesorhizobium karijinii sp. nov., a symbiont of the iconic Swainsona formosa from arid Australia.</title>
        <authorList>
            <person name="Hill Y.J."/>
            <person name="Watkin E.L.J."/>
            <person name="O'Hara G.W."/>
            <person name="Terpolilli J."/>
            <person name="Tye M.L."/>
            <person name="Kohlmeier M.G."/>
        </authorList>
    </citation>
    <scope>NUCLEOTIDE SEQUENCE</scope>
    <source>
        <strain evidence="2">WSM2240</strain>
    </source>
</reference>
<proteinExistence type="predicted"/>
<name>A0AAU8CPR8_9HYPH</name>
<feature type="compositionally biased region" description="Basic and acidic residues" evidence="1">
    <location>
        <begin position="78"/>
        <end position="87"/>
    </location>
</feature>
<gene>
    <name evidence="2" type="ORF">ABVK50_22415</name>
</gene>
<evidence type="ECO:0000256" key="1">
    <source>
        <dbReference type="SAM" id="MobiDB-lite"/>
    </source>
</evidence>
<sequence>MPKTPRRPTDPMAAAEAAFKPARKPEPAAPVARAVPAPRELVSIRIDRDVLDYFQEGGPGWQERINAALREAAGMTGRADEGKRPEELNATNDD</sequence>
<organism evidence="2">
    <name type="scientific">Mesorhizobium sp. WSM2240</name>
    <dbReference type="NCBI Taxonomy" id="3228851"/>
    <lineage>
        <taxon>Bacteria</taxon>
        <taxon>Pseudomonadati</taxon>
        <taxon>Pseudomonadota</taxon>
        <taxon>Alphaproteobacteria</taxon>
        <taxon>Hyphomicrobiales</taxon>
        <taxon>Phyllobacteriaceae</taxon>
        <taxon>Mesorhizobium</taxon>
    </lineage>
</organism>
<dbReference type="InterPro" id="IPR025528">
    <property type="entry name" value="BrnA_antitoxin"/>
</dbReference>
<dbReference type="AlphaFoldDB" id="A0AAU8CPR8"/>
<dbReference type="EMBL" id="CP159253">
    <property type="protein sequence ID" value="XCG47979.1"/>
    <property type="molecule type" value="Genomic_DNA"/>
</dbReference>
<feature type="region of interest" description="Disordered" evidence="1">
    <location>
        <begin position="1"/>
        <end position="32"/>
    </location>
</feature>
<feature type="region of interest" description="Disordered" evidence="1">
    <location>
        <begin position="75"/>
        <end position="94"/>
    </location>
</feature>
<dbReference type="RefSeq" id="WP_353644483.1">
    <property type="nucleotide sequence ID" value="NZ_CP159253.1"/>
</dbReference>
<dbReference type="Pfam" id="PF14384">
    <property type="entry name" value="BrnA_antitoxin"/>
    <property type="match status" value="1"/>
</dbReference>